<keyword evidence="6" id="KW-0479">Metal-binding</keyword>
<reference evidence="15" key="1">
    <citation type="submission" date="2025-08" db="UniProtKB">
        <authorList>
            <consortium name="RefSeq"/>
        </authorList>
    </citation>
    <scope>IDENTIFICATION</scope>
</reference>
<keyword evidence="14" id="KW-1185">Reference proteome</keyword>
<dbReference type="Proteomes" id="UP000694888">
    <property type="component" value="Unplaced"/>
</dbReference>
<evidence type="ECO:0000256" key="4">
    <source>
        <dbReference type="ARBA" id="ARBA00012142"/>
    </source>
</evidence>
<keyword evidence="7" id="KW-0547">Nucleotide-binding</keyword>
<dbReference type="PANTHER" id="PTHR11817">
    <property type="entry name" value="PYRUVATE KINASE"/>
    <property type="match status" value="1"/>
</dbReference>
<dbReference type="Gene3D" id="3.20.20.60">
    <property type="entry name" value="Phosphoenolpyruvate-binding domains"/>
    <property type="match status" value="1"/>
</dbReference>
<dbReference type="GeneID" id="106010991"/>
<keyword evidence="12" id="KW-0670">Pyruvate</keyword>
<evidence type="ECO:0000313" key="15">
    <source>
        <dbReference type="RefSeq" id="XP_012943562.1"/>
    </source>
</evidence>
<dbReference type="EC" id="2.7.1.40" evidence="4"/>
<keyword evidence="9" id="KW-0067">ATP-binding</keyword>
<evidence type="ECO:0000256" key="8">
    <source>
        <dbReference type="ARBA" id="ARBA00022777"/>
    </source>
</evidence>
<comment type="cofactor">
    <cofactor evidence="1">
        <name>K(+)</name>
        <dbReference type="ChEBI" id="CHEBI:29103"/>
    </cofactor>
</comment>
<dbReference type="Pfam" id="PF00224">
    <property type="entry name" value="PK"/>
    <property type="match status" value="1"/>
</dbReference>
<dbReference type="InterPro" id="IPR001697">
    <property type="entry name" value="Pyr_Knase"/>
</dbReference>
<evidence type="ECO:0000256" key="5">
    <source>
        <dbReference type="ARBA" id="ARBA00022679"/>
    </source>
</evidence>
<evidence type="ECO:0000256" key="3">
    <source>
        <dbReference type="ARBA" id="ARBA00008663"/>
    </source>
</evidence>
<dbReference type="InterPro" id="IPR011037">
    <property type="entry name" value="Pyrv_Knase-like_insert_dom_sf"/>
</dbReference>
<dbReference type="RefSeq" id="XP_012943562.1">
    <property type="nucleotide sequence ID" value="XM_013088108.2"/>
</dbReference>
<comment type="pathway">
    <text evidence="2">Carbohydrate degradation; glycolysis; pyruvate from D-glyceraldehyde 3-phosphate: step 5/5.</text>
</comment>
<comment type="similarity">
    <text evidence="3">Belongs to the pyruvate kinase family.</text>
</comment>
<evidence type="ECO:0000256" key="1">
    <source>
        <dbReference type="ARBA" id="ARBA00001958"/>
    </source>
</evidence>
<evidence type="ECO:0000313" key="14">
    <source>
        <dbReference type="Proteomes" id="UP000694888"/>
    </source>
</evidence>
<dbReference type="SUPFAM" id="SSF51621">
    <property type="entry name" value="Phosphoenolpyruvate/pyruvate domain"/>
    <property type="match status" value="1"/>
</dbReference>
<dbReference type="InterPro" id="IPR015793">
    <property type="entry name" value="Pyrv_Knase_brl"/>
</dbReference>
<evidence type="ECO:0000256" key="11">
    <source>
        <dbReference type="ARBA" id="ARBA00023152"/>
    </source>
</evidence>
<dbReference type="InterPro" id="IPR015813">
    <property type="entry name" value="Pyrv/PenolPyrv_kinase-like_dom"/>
</dbReference>
<keyword evidence="11" id="KW-0324">Glycolysis</keyword>
<evidence type="ECO:0000256" key="2">
    <source>
        <dbReference type="ARBA" id="ARBA00004997"/>
    </source>
</evidence>
<feature type="non-terminal residue" evidence="15">
    <location>
        <position position="1"/>
    </location>
</feature>
<organism evidence="14 15">
    <name type="scientific">Aplysia californica</name>
    <name type="common">California sea hare</name>
    <dbReference type="NCBI Taxonomy" id="6500"/>
    <lineage>
        <taxon>Eukaryota</taxon>
        <taxon>Metazoa</taxon>
        <taxon>Spiralia</taxon>
        <taxon>Lophotrochozoa</taxon>
        <taxon>Mollusca</taxon>
        <taxon>Gastropoda</taxon>
        <taxon>Heterobranchia</taxon>
        <taxon>Euthyneura</taxon>
        <taxon>Tectipleura</taxon>
        <taxon>Aplysiida</taxon>
        <taxon>Aplysioidea</taxon>
        <taxon>Aplysiidae</taxon>
        <taxon>Aplysia</taxon>
    </lineage>
</organism>
<evidence type="ECO:0000256" key="7">
    <source>
        <dbReference type="ARBA" id="ARBA00022741"/>
    </source>
</evidence>
<keyword evidence="10" id="KW-0460">Magnesium</keyword>
<dbReference type="SUPFAM" id="SSF50800">
    <property type="entry name" value="PK beta-barrel domain-like"/>
    <property type="match status" value="1"/>
</dbReference>
<evidence type="ECO:0000256" key="10">
    <source>
        <dbReference type="ARBA" id="ARBA00022842"/>
    </source>
</evidence>
<evidence type="ECO:0000256" key="9">
    <source>
        <dbReference type="ARBA" id="ARBA00022840"/>
    </source>
</evidence>
<feature type="domain" description="Pyruvate kinase barrel" evidence="13">
    <location>
        <begin position="1"/>
        <end position="131"/>
    </location>
</feature>
<dbReference type="InterPro" id="IPR040442">
    <property type="entry name" value="Pyrv_kinase-like_dom_sf"/>
</dbReference>
<evidence type="ECO:0000256" key="12">
    <source>
        <dbReference type="ARBA" id="ARBA00023317"/>
    </source>
</evidence>
<evidence type="ECO:0000256" key="6">
    <source>
        <dbReference type="ARBA" id="ARBA00022723"/>
    </source>
</evidence>
<evidence type="ECO:0000259" key="13">
    <source>
        <dbReference type="Pfam" id="PF00224"/>
    </source>
</evidence>
<dbReference type="InterPro" id="IPR015806">
    <property type="entry name" value="Pyrv_Knase_insert_dom_sf"/>
</dbReference>
<gene>
    <name evidence="15" type="primary">LOC106010991</name>
</gene>
<dbReference type="Gene3D" id="2.40.33.10">
    <property type="entry name" value="PK beta-barrel domain-like"/>
    <property type="match status" value="1"/>
</dbReference>
<keyword evidence="8" id="KW-0418">Kinase</keyword>
<sequence>YHAETIANVRKAVEGFSEPRPIAIALDTKGPEIRTGLIDGVAYPQKATLVTGEQIKITTDDSFQDKCNKNLLWVDYKNITKVVTPGSRIFIDDGLISVIVREKGEDFVMCDIENGGVLGSKKGCNLPGTAVCVCLSVCLSVCTDSVYLSPR</sequence>
<proteinExistence type="inferred from homology"/>
<accession>A0ABM1A9S9</accession>
<name>A0ABM1A9S9_APLCA</name>
<protein>
    <recommendedName>
        <fullName evidence="4">pyruvate kinase</fullName>
        <ecNumber evidence="4">2.7.1.40</ecNumber>
    </recommendedName>
</protein>
<keyword evidence="5" id="KW-0808">Transferase</keyword>